<dbReference type="EMBL" id="ADTV01000002">
    <property type="protein sequence ID" value="EFG86035.1"/>
    <property type="molecule type" value="Genomic_DNA"/>
</dbReference>
<dbReference type="AlphaFoldDB" id="D5QAI3"/>
<organism evidence="1 2">
    <name type="scientific">Novacetimonas hansenii ATCC 23769</name>
    <dbReference type="NCBI Taxonomy" id="714995"/>
    <lineage>
        <taxon>Bacteria</taxon>
        <taxon>Pseudomonadati</taxon>
        <taxon>Pseudomonadota</taxon>
        <taxon>Alphaproteobacteria</taxon>
        <taxon>Acetobacterales</taxon>
        <taxon>Acetobacteraceae</taxon>
        <taxon>Novacetimonas</taxon>
    </lineage>
</organism>
<dbReference type="HOGENOM" id="CLU_2493837_0_0_5"/>
<sequence length="93" mass="10318">MEGACISPATGKDAMSHNYATPMTPEKRLARVLLRIPADWSIRVERCGADGDTMSWRAAVAPQRGAQESEWCTGYPTMVDALEAAWRHARQQQ</sequence>
<evidence type="ECO:0000313" key="1">
    <source>
        <dbReference type="EMBL" id="EFG86035.1"/>
    </source>
</evidence>
<gene>
    <name evidence="1" type="ORF">GXY_00589</name>
</gene>
<accession>D5QAI3</accession>
<dbReference type="Proteomes" id="UP000006468">
    <property type="component" value="Chromosome"/>
</dbReference>
<name>D5QAI3_NOVHA</name>
<evidence type="ECO:0000313" key="2">
    <source>
        <dbReference type="Proteomes" id="UP000006468"/>
    </source>
</evidence>
<comment type="caution">
    <text evidence="1">The sequence shown here is derived from an EMBL/GenBank/DDBJ whole genome shotgun (WGS) entry which is preliminary data.</text>
</comment>
<reference evidence="1 2" key="1">
    <citation type="journal article" date="2010" name="J. Bacteriol.">
        <title>Genome sequence of a cellulose-producing bacterium, Gluconacetobacter hansenii ATCC 23769.</title>
        <authorList>
            <person name="Iyer P.R."/>
            <person name="Geib S.M."/>
            <person name="Catchmark J."/>
            <person name="Kao T.H."/>
            <person name="Tien M."/>
        </authorList>
    </citation>
    <scope>NUCLEOTIDE SEQUENCE [LARGE SCALE GENOMIC DNA]</scope>
    <source>
        <strain evidence="1 2">ATCC 23769</strain>
    </source>
</reference>
<protein>
    <submittedName>
        <fullName evidence="1">Uncharacterized protein</fullName>
    </submittedName>
</protein>
<proteinExistence type="predicted"/>